<dbReference type="Gene3D" id="3.40.630.30">
    <property type="match status" value="1"/>
</dbReference>
<organism evidence="2 3">
    <name type="scientific">Litoreibacter meonggei</name>
    <dbReference type="NCBI Taxonomy" id="1049199"/>
    <lineage>
        <taxon>Bacteria</taxon>
        <taxon>Pseudomonadati</taxon>
        <taxon>Pseudomonadota</taxon>
        <taxon>Alphaproteobacteria</taxon>
        <taxon>Rhodobacterales</taxon>
        <taxon>Roseobacteraceae</taxon>
        <taxon>Litoreibacter</taxon>
    </lineage>
</organism>
<feature type="domain" description="N-acetyltransferase" evidence="1">
    <location>
        <begin position="7"/>
        <end position="168"/>
    </location>
</feature>
<dbReference type="Pfam" id="PF13508">
    <property type="entry name" value="Acetyltransf_7"/>
    <property type="match status" value="1"/>
</dbReference>
<keyword evidence="3" id="KW-1185">Reference proteome</keyword>
<dbReference type="InterPro" id="IPR000182">
    <property type="entry name" value="GNAT_dom"/>
</dbReference>
<proteinExistence type="predicted"/>
<evidence type="ECO:0000313" key="3">
    <source>
        <dbReference type="Proteomes" id="UP000269157"/>
    </source>
</evidence>
<dbReference type="OrthoDB" id="7205533at2"/>
<accession>A0A497X588</accession>
<dbReference type="Proteomes" id="UP000269157">
    <property type="component" value="Unassembled WGS sequence"/>
</dbReference>
<dbReference type="EMBL" id="RCCE01000001">
    <property type="protein sequence ID" value="RLJ60437.1"/>
    <property type="molecule type" value="Genomic_DNA"/>
</dbReference>
<evidence type="ECO:0000313" key="2">
    <source>
        <dbReference type="EMBL" id="RLJ60437.1"/>
    </source>
</evidence>
<dbReference type="RefSeq" id="WP_121021606.1">
    <property type="nucleotide sequence ID" value="NZ_RCCE01000001.1"/>
</dbReference>
<evidence type="ECO:0000259" key="1">
    <source>
        <dbReference type="PROSITE" id="PS51186"/>
    </source>
</evidence>
<dbReference type="GO" id="GO:0016747">
    <property type="term" value="F:acyltransferase activity, transferring groups other than amino-acyl groups"/>
    <property type="evidence" value="ECO:0007669"/>
    <property type="project" value="InterPro"/>
</dbReference>
<keyword evidence="2" id="KW-0808">Transferase</keyword>
<dbReference type="InterPro" id="IPR016181">
    <property type="entry name" value="Acyl_CoA_acyltransferase"/>
</dbReference>
<name>A0A497X588_9RHOB</name>
<dbReference type="CDD" id="cd04301">
    <property type="entry name" value="NAT_SF"/>
    <property type="match status" value="1"/>
</dbReference>
<comment type="caution">
    <text evidence="2">The sequence shown here is derived from an EMBL/GenBank/DDBJ whole genome shotgun (WGS) entry which is preliminary data.</text>
</comment>
<dbReference type="PROSITE" id="PS51186">
    <property type="entry name" value="GNAT"/>
    <property type="match status" value="1"/>
</dbReference>
<protein>
    <submittedName>
        <fullName evidence="2">Acetyltransferase (GNAT) family protein</fullName>
    </submittedName>
</protein>
<dbReference type="SUPFAM" id="SSF55729">
    <property type="entry name" value="Acyl-CoA N-acyltransferases (Nat)"/>
    <property type="match status" value="1"/>
</dbReference>
<sequence length="169" mass="18694">MGQLIAPNLRAAEVADASSLTALALEVWFATYVRHGINAHFADYALSHFTPERFRQWIDDPDRSLIVSQNRDGIDGFVLMDRNSPDPVNGTVQTELTSLYIQPRHQGRGLGQALLEAGLAAQDGPVWLAMNSQNSTARAFYHAHNFTKLGEIAFKIGDQSYPNDVFVHA</sequence>
<dbReference type="AlphaFoldDB" id="A0A497X588"/>
<gene>
    <name evidence="2" type="ORF">BCF46_0638</name>
</gene>
<reference evidence="2 3" key="1">
    <citation type="submission" date="2018-10" db="EMBL/GenBank/DDBJ databases">
        <title>Genomic Encyclopedia of Archaeal and Bacterial Type Strains, Phase II (KMG-II): from individual species to whole genera.</title>
        <authorList>
            <person name="Goeker M."/>
        </authorList>
    </citation>
    <scope>NUCLEOTIDE SEQUENCE [LARGE SCALE GENOMIC DNA]</scope>
    <source>
        <strain evidence="2 3">DSM 29466</strain>
    </source>
</reference>